<reference evidence="1" key="2">
    <citation type="submission" date="2021-02" db="EMBL/GenBank/DDBJ databases">
        <authorList>
            <person name="Kimball J.A."/>
            <person name="Haas M.W."/>
            <person name="Macchietto M."/>
            <person name="Kono T."/>
            <person name="Duquette J."/>
            <person name="Shao M."/>
        </authorList>
    </citation>
    <scope>NUCLEOTIDE SEQUENCE</scope>
    <source>
        <tissue evidence="1">Fresh leaf tissue</tissue>
    </source>
</reference>
<reference evidence="1" key="1">
    <citation type="journal article" date="2021" name="bioRxiv">
        <title>Whole Genome Assembly and Annotation of Northern Wild Rice, Zizania palustris L., Supports a Whole Genome Duplication in the Zizania Genus.</title>
        <authorList>
            <person name="Haas M."/>
            <person name="Kono T."/>
            <person name="Macchietto M."/>
            <person name="Millas R."/>
            <person name="McGilp L."/>
            <person name="Shao M."/>
            <person name="Duquette J."/>
            <person name="Hirsch C.N."/>
            <person name="Kimball J."/>
        </authorList>
    </citation>
    <scope>NUCLEOTIDE SEQUENCE</scope>
    <source>
        <tissue evidence="1">Fresh leaf tissue</tissue>
    </source>
</reference>
<accession>A0A8J5VFQ4</accession>
<dbReference type="AlphaFoldDB" id="A0A8J5VFQ4"/>
<sequence>MSTFAAWAEPQPPHPKLFAIAALAATTSIAAAGAPVGSALVRELTVVASSVAEASVVGRSERTLEASSSSSSTIFLLEPLAEGAGLVKSGRAWTPSTPSQAHTLFQCSQVLTIASH</sequence>
<organism evidence="1 2">
    <name type="scientific">Zizania palustris</name>
    <name type="common">Northern wild rice</name>
    <dbReference type="NCBI Taxonomy" id="103762"/>
    <lineage>
        <taxon>Eukaryota</taxon>
        <taxon>Viridiplantae</taxon>
        <taxon>Streptophyta</taxon>
        <taxon>Embryophyta</taxon>
        <taxon>Tracheophyta</taxon>
        <taxon>Spermatophyta</taxon>
        <taxon>Magnoliopsida</taxon>
        <taxon>Liliopsida</taxon>
        <taxon>Poales</taxon>
        <taxon>Poaceae</taxon>
        <taxon>BOP clade</taxon>
        <taxon>Oryzoideae</taxon>
        <taxon>Oryzeae</taxon>
        <taxon>Zizaniinae</taxon>
        <taxon>Zizania</taxon>
    </lineage>
</organism>
<evidence type="ECO:0000313" key="2">
    <source>
        <dbReference type="Proteomes" id="UP000729402"/>
    </source>
</evidence>
<keyword evidence="2" id="KW-1185">Reference proteome</keyword>
<proteinExistence type="predicted"/>
<dbReference type="Proteomes" id="UP000729402">
    <property type="component" value="Unassembled WGS sequence"/>
</dbReference>
<protein>
    <submittedName>
        <fullName evidence="1">Uncharacterized protein</fullName>
    </submittedName>
</protein>
<gene>
    <name evidence="1" type="ORF">GUJ93_ZPchr0004g38331</name>
</gene>
<evidence type="ECO:0000313" key="1">
    <source>
        <dbReference type="EMBL" id="KAG8065115.1"/>
    </source>
</evidence>
<comment type="caution">
    <text evidence="1">The sequence shown here is derived from an EMBL/GenBank/DDBJ whole genome shotgun (WGS) entry which is preliminary data.</text>
</comment>
<dbReference type="EMBL" id="JAAALK010000285">
    <property type="protein sequence ID" value="KAG8065115.1"/>
    <property type="molecule type" value="Genomic_DNA"/>
</dbReference>
<name>A0A8J5VFQ4_ZIZPA</name>